<sequence>MFKTTFIFVYGEAFCIFSFGEKQNELTSVCAQTAAIFTSCTLRPLSLAFVINAPGSTIRRP</sequence>
<dbReference type="EnsemblPlants" id="KQL10150">
    <property type="protein sequence ID" value="KQL10150"/>
    <property type="gene ID" value="SETIT_008347mg"/>
</dbReference>
<reference evidence="2" key="1">
    <citation type="journal article" date="2012" name="Nat. Biotechnol.">
        <title>Reference genome sequence of the model plant Setaria.</title>
        <authorList>
            <person name="Bennetzen J.L."/>
            <person name="Schmutz J."/>
            <person name="Wang H."/>
            <person name="Percifield R."/>
            <person name="Hawkins J."/>
            <person name="Pontaroli A.C."/>
            <person name="Estep M."/>
            <person name="Feng L."/>
            <person name="Vaughn J.N."/>
            <person name="Grimwood J."/>
            <person name="Jenkins J."/>
            <person name="Barry K."/>
            <person name="Lindquist E."/>
            <person name="Hellsten U."/>
            <person name="Deshpande S."/>
            <person name="Wang X."/>
            <person name="Wu X."/>
            <person name="Mitros T."/>
            <person name="Triplett J."/>
            <person name="Yang X."/>
            <person name="Ye C.Y."/>
            <person name="Mauro-Herrera M."/>
            <person name="Wang L."/>
            <person name="Li P."/>
            <person name="Sharma M."/>
            <person name="Sharma R."/>
            <person name="Ronald P.C."/>
            <person name="Panaud O."/>
            <person name="Kellogg E.A."/>
            <person name="Brutnell T.P."/>
            <person name="Doust A.N."/>
            <person name="Tuskan G.A."/>
            <person name="Rokhsar D."/>
            <person name="Devos K.M."/>
        </authorList>
    </citation>
    <scope>NUCLEOTIDE SEQUENCE [LARGE SCALE GENOMIC DNA]</scope>
    <source>
        <strain evidence="2">cv. Yugu1</strain>
    </source>
</reference>
<reference evidence="1" key="2">
    <citation type="submission" date="2018-08" db="UniProtKB">
        <authorList>
            <consortium name="EnsemblPlants"/>
        </authorList>
    </citation>
    <scope>IDENTIFICATION</scope>
    <source>
        <strain evidence="1">Yugu1</strain>
    </source>
</reference>
<evidence type="ECO:0000313" key="1">
    <source>
        <dbReference type="EnsemblPlants" id="KQL10150"/>
    </source>
</evidence>
<protein>
    <submittedName>
        <fullName evidence="1">Uncharacterized protein</fullName>
    </submittedName>
</protein>
<name>K3Y2C4_SETIT</name>
<dbReference type="EMBL" id="AGNK02002329">
    <property type="status" value="NOT_ANNOTATED_CDS"/>
    <property type="molecule type" value="Genomic_DNA"/>
</dbReference>
<dbReference type="InParanoid" id="K3Y2C4"/>
<dbReference type="Proteomes" id="UP000004995">
    <property type="component" value="Unassembled WGS sequence"/>
</dbReference>
<dbReference type="HOGENOM" id="CLU_2927018_0_0_1"/>
<dbReference type="AlphaFoldDB" id="K3Y2C4"/>
<evidence type="ECO:0000313" key="2">
    <source>
        <dbReference type="Proteomes" id="UP000004995"/>
    </source>
</evidence>
<dbReference type="Gramene" id="KQL10150">
    <property type="protein sequence ID" value="KQL10150"/>
    <property type="gene ID" value="SETIT_008347mg"/>
</dbReference>
<proteinExistence type="predicted"/>
<accession>K3Y2C4</accession>
<organism evidence="1 2">
    <name type="scientific">Setaria italica</name>
    <name type="common">Foxtail millet</name>
    <name type="synonym">Panicum italicum</name>
    <dbReference type="NCBI Taxonomy" id="4555"/>
    <lineage>
        <taxon>Eukaryota</taxon>
        <taxon>Viridiplantae</taxon>
        <taxon>Streptophyta</taxon>
        <taxon>Embryophyta</taxon>
        <taxon>Tracheophyta</taxon>
        <taxon>Spermatophyta</taxon>
        <taxon>Magnoliopsida</taxon>
        <taxon>Liliopsida</taxon>
        <taxon>Poales</taxon>
        <taxon>Poaceae</taxon>
        <taxon>PACMAD clade</taxon>
        <taxon>Panicoideae</taxon>
        <taxon>Panicodae</taxon>
        <taxon>Paniceae</taxon>
        <taxon>Cenchrinae</taxon>
        <taxon>Setaria</taxon>
    </lineage>
</organism>
<keyword evidence="2" id="KW-1185">Reference proteome</keyword>